<dbReference type="InParanoid" id="A0A1X7U9C2"/>
<dbReference type="Gene3D" id="2.130.10.10">
    <property type="entry name" value="YVTN repeat-like/Quinoprotein amine dehydrogenase"/>
    <property type="match status" value="1"/>
</dbReference>
<dbReference type="AlphaFoldDB" id="A0A1X7U9C2"/>
<sequence length="134" mass="15304">MYRSEGSIAFCETVSAVTQYSFFKELSTLTYANGPIGSSRVVSSIEFNKDGDFFAVGGVTNKKWRKRGRKGWRERERERWMEKEGGMEKEREGWMEGERGRKSTHPVLTYMAAALGFHFLPQPSLKKLKALPAT</sequence>
<protein>
    <submittedName>
        <fullName evidence="2">Uncharacterized protein</fullName>
    </submittedName>
</protein>
<dbReference type="EnsemblMetazoa" id="Aqu2.1.24084_001">
    <property type="protein sequence ID" value="Aqu2.1.24084_001"/>
    <property type="gene ID" value="Aqu2.1.24084"/>
</dbReference>
<dbReference type="OrthoDB" id="273771at2759"/>
<evidence type="ECO:0000313" key="2">
    <source>
        <dbReference type="EnsemblMetazoa" id="Aqu2.1.24084_001"/>
    </source>
</evidence>
<organism evidence="2">
    <name type="scientific">Amphimedon queenslandica</name>
    <name type="common">Sponge</name>
    <dbReference type="NCBI Taxonomy" id="400682"/>
    <lineage>
        <taxon>Eukaryota</taxon>
        <taxon>Metazoa</taxon>
        <taxon>Porifera</taxon>
        <taxon>Demospongiae</taxon>
        <taxon>Heteroscleromorpha</taxon>
        <taxon>Haplosclerida</taxon>
        <taxon>Niphatidae</taxon>
        <taxon>Amphimedon</taxon>
    </lineage>
</organism>
<reference evidence="2" key="1">
    <citation type="submission" date="2017-05" db="UniProtKB">
        <authorList>
            <consortium name="EnsemblMetazoa"/>
        </authorList>
    </citation>
    <scope>IDENTIFICATION</scope>
</reference>
<name>A0A1X7U9C2_AMPQE</name>
<feature type="region of interest" description="Disordered" evidence="1">
    <location>
        <begin position="74"/>
        <end position="100"/>
    </location>
</feature>
<dbReference type="InterPro" id="IPR015943">
    <property type="entry name" value="WD40/YVTN_repeat-like_dom_sf"/>
</dbReference>
<proteinExistence type="predicted"/>
<evidence type="ECO:0000256" key="1">
    <source>
        <dbReference type="SAM" id="MobiDB-lite"/>
    </source>
</evidence>
<accession>A0A1X7U9C2</accession>